<organism evidence="7 8">
    <name type="scientific">Listeria booriae</name>
    <dbReference type="NCBI Taxonomy" id="1552123"/>
    <lineage>
        <taxon>Bacteria</taxon>
        <taxon>Bacillati</taxon>
        <taxon>Bacillota</taxon>
        <taxon>Bacilli</taxon>
        <taxon>Bacillales</taxon>
        <taxon>Listeriaceae</taxon>
        <taxon>Listeria</taxon>
    </lineage>
</organism>
<evidence type="ECO:0000313" key="8">
    <source>
        <dbReference type="Proteomes" id="UP000565628"/>
    </source>
</evidence>
<protein>
    <recommendedName>
        <fullName evidence="1">site-specific DNA-methyltransferase (adenine-specific)</fullName>
        <ecNumber evidence="1">2.1.1.72</ecNumber>
    </recommendedName>
</protein>
<dbReference type="InterPro" id="IPR047939">
    <property type="entry name" value="BREX_1_PglX"/>
</dbReference>
<dbReference type="GO" id="GO:0006304">
    <property type="term" value="P:DNA modification"/>
    <property type="evidence" value="ECO:0007669"/>
    <property type="project" value="InterPro"/>
</dbReference>
<keyword evidence="2 7" id="KW-0489">Methyltransferase</keyword>
<evidence type="ECO:0000256" key="2">
    <source>
        <dbReference type="ARBA" id="ARBA00022603"/>
    </source>
</evidence>
<name>A0A7X0ZWH2_9LIST</name>
<dbReference type="GO" id="GO:0032259">
    <property type="term" value="P:methylation"/>
    <property type="evidence" value="ECO:0007669"/>
    <property type="project" value="UniProtKB-KW"/>
</dbReference>
<dbReference type="PRINTS" id="PR00507">
    <property type="entry name" value="N12N6MTFRASE"/>
</dbReference>
<keyword evidence="4" id="KW-0949">S-adenosyl-L-methionine</keyword>
<dbReference type="EC" id="2.1.1.72" evidence="1"/>
<evidence type="ECO:0000259" key="6">
    <source>
        <dbReference type="Pfam" id="PF07669"/>
    </source>
</evidence>
<dbReference type="EMBL" id="JAASWV010000019">
    <property type="protein sequence ID" value="MBC2311778.1"/>
    <property type="molecule type" value="Genomic_DNA"/>
</dbReference>
<reference evidence="7 8" key="1">
    <citation type="submission" date="2020-03" db="EMBL/GenBank/DDBJ databases">
        <title>Soil Listeria distribution.</title>
        <authorList>
            <person name="Liao J."/>
            <person name="Wiedmann M."/>
        </authorList>
    </citation>
    <scope>NUCLEOTIDE SEQUENCE [LARGE SCALE GENOMIC DNA]</scope>
    <source>
        <strain evidence="7 8">FSL L7-0039</strain>
    </source>
</reference>
<dbReference type="PANTHER" id="PTHR33841:SF1">
    <property type="entry name" value="DNA METHYLTRANSFERASE A"/>
    <property type="match status" value="1"/>
</dbReference>
<dbReference type="InterPro" id="IPR050953">
    <property type="entry name" value="N4_N6_ade-DNA_methylase"/>
</dbReference>
<dbReference type="Pfam" id="PF07669">
    <property type="entry name" value="Eco57I"/>
    <property type="match status" value="1"/>
</dbReference>
<proteinExistence type="predicted"/>
<dbReference type="GO" id="GO:0009007">
    <property type="term" value="F:site-specific DNA-methyltransferase (adenine-specific) activity"/>
    <property type="evidence" value="ECO:0007669"/>
    <property type="project" value="UniProtKB-EC"/>
</dbReference>
<gene>
    <name evidence="7" type="primary">pglX</name>
    <name evidence="7" type="ORF">HCJ81_12860</name>
</gene>
<comment type="catalytic activity">
    <reaction evidence="5">
        <text>a 2'-deoxyadenosine in DNA + S-adenosyl-L-methionine = an N(6)-methyl-2'-deoxyadenosine in DNA + S-adenosyl-L-homocysteine + H(+)</text>
        <dbReference type="Rhea" id="RHEA:15197"/>
        <dbReference type="Rhea" id="RHEA-COMP:12418"/>
        <dbReference type="Rhea" id="RHEA-COMP:12419"/>
        <dbReference type="ChEBI" id="CHEBI:15378"/>
        <dbReference type="ChEBI" id="CHEBI:57856"/>
        <dbReference type="ChEBI" id="CHEBI:59789"/>
        <dbReference type="ChEBI" id="CHEBI:90615"/>
        <dbReference type="ChEBI" id="CHEBI:90616"/>
        <dbReference type="EC" id="2.1.1.72"/>
    </reaction>
</comment>
<feature type="domain" description="Type II methyltransferase M.TaqI-like" evidence="6">
    <location>
        <begin position="347"/>
        <end position="572"/>
    </location>
</feature>
<dbReference type="AlphaFoldDB" id="A0A7X0ZWH2"/>
<dbReference type="Proteomes" id="UP000565628">
    <property type="component" value="Unassembled WGS sequence"/>
</dbReference>
<evidence type="ECO:0000256" key="1">
    <source>
        <dbReference type="ARBA" id="ARBA00011900"/>
    </source>
</evidence>
<dbReference type="InterPro" id="IPR029063">
    <property type="entry name" value="SAM-dependent_MTases_sf"/>
</dbReference>
<dbReference type="RefSeq" id="WP_185642205.1">
    <property type="nucleotide sequence ID" value="NZ_JAASWV010000019.1"/>
</dbReference>
<dbReference type="PANTHER" id="PTHR33841">
    <property type="entry name" value="DNA METHYLTRANSFERASE YEEA-RELATED"/>
    <property type="match status" value="1"/>
</dbReference>
<dbReference type="PROSITE" id="PS00092">
    <property type="entry name" value="N6_MTASE"/>
    <property type="match status" value="1"/>
</dbReference>
<evidence type="ECO:0000256" key="3">
    <source>
        <dbReference type="ARBA" id="ARBA00022679"/>
    </source>
</evidence>
<dbReference type="Gene3D" id="3.40.50.150">
    <property type="entry name" value="Vaccinia Virus protein VP39"/>
    <property type="match status" value="1"/>
</dbReference>
<comment type="caution">
    <text evidence="7">The sequence shown here is derived from an EMBL/GenBank/DDBJ whole genome shotgun (WGS) entry which is preliminary data.</text>
</comment>
<dbReference type="SUPFAM" id="SSF53335">
    <property type="entry name" value="S-adenosyl-L-methionine-dependent methyltransferases"/>
    <property type="match status" value="1"/>
</dbReference>
<evidence type="ECO:0000313" key="7">
    <source>
        <dbReference type="EMBL" id="MBC2311778.1"/>
    </source>
</evidence>
<dbReference type="GO" id="GO:0003676">
    <property type="term" value="F:nucleic acid binding"/>
    <property type="evidence" value="ECO:0007669"/>
    <property type="project" value="InterPro"/>
</dbReference>
<dbReference type="InterPro" id="IPR002052">
    <property type="entry name" value="DNA_methylase_N6_adenine_CS"/>
</dbReference>
<dbReference type="InterPro" id="IPR011639">
    <property type="entry name" value="MethylTrfase_TaqI-like_dom"/>
</dbReference>
<evidence type="ECO:0000256" key="4">
    <source>
        <dbReference type="ARBA" id="ARBA00022691"/>
    </source>
</evidence>
<evidence type="ECO:0000256" key="5">
    <source>
        <dbReference type="ARBA" id="ARBA00047942"/>
    </source>
</evidence>
<keyword evidence="3 7" id="KW-0808">Transferase</keyword>
<dbReference type="NCBIfam" id="NF033452">
    <property type="entry name" value="BREX_1_MTaseX"/>
    <property type="match status" value="1"/>
</dbReference>
<accession>A0A7X0ZWH2</accession>
<sequence length="1176" mass="137269">MDKRRLKKFAMEARSNLMEGVKARLLRLGITEEGVNELSVIDTQVIDKSNRILTSNEVRQYYKLVVDFKSKARKTDATQVYQSLQEEIAYTWFNRITAIRYMEIHHYLPAKKRMLSSIHPNRKEPDAVSEIRELVDILKLEDAEIQSIESNEKLVSNALFKYVLLKQCHQLGDILPSVFQAVEEIQELLMPDNIYRAFIEKMVHDIPETEWQSPEIIGWLFQYYNAEKKDQIGGLKYKAISKNNLPVITQLFTPKWIVEYMLQNSLGKLYNSLFPENKLSQQWVFFLTNDTVIFPTPKHITTIEDIKIIDPACGSGHILIHTFDMLYTMYEERGYSINEIPKLIIEKNIFGLDIDKRSLQVTHVVLLLKVLEKIPNFLKKRFNYEFQVMEWRDTTAIISNEALEFLSLDDEVEKGIRELEESLINAKQFGSLQKFPAHNYQKWLDSIANKVAKLELEDIYISALQLEIQEKLIPLLKIASIATQKYDVVVTNPPYLNKYNPELKRFINKNYPDAKADLYAAFIQKCFLMLQPNGYEAILTPYTWMFIISYEKLRIFIQKNGRISSLVQLEYAAFEDATVPICTFVLQNQLEMSPGEYVNLGEFLDARTQQLKLVEAANNSNVSYRFRRNFESFNAIDSSPIAYWVSPAIVEAFKSELRIRDWGEAREGMTTADNKRFLRFWYEVSYKDIALSNASSHSCRWFPYNKGGKYRKWYGNNEYVVNWENNGFEIMNNMTSTGKIRSHNYNLDYIGREGITWSSVTSGQFSARSFEAGFLFDGTGSSLFLYDKTHQNYILALLCSKVAQEIFGIINPTVRFQPGNIASVPILGSTNKTIDELVEENICLAKLDWDSVETSWDFVQHPFLTYQAGARTIEDAFSNWEVETQKRLRKMKQNEELLNQIFIDNYRLSGELTPEMTEKDITIRKANKEKDTKSFLSYLLGVILGRYSLDTTGLAYAGGEMHIEDYIKFKPDLDNIIPITTEAYFEDDIIHKIDELLIVIFGNQSLDLNWNTLADNLGRRPGEEAKARIRRYFSKEFYKDHIKVYQKRPIYWMFTSGKLGAFKGLIYAHRYNRDLLARIRMDYVLELTKVLENYLQLEQFKLQDTSYRGRAQKNIEVYQRQLEELKKYAILINHLASQRITLDLNDGIENNYQVFQNVIVQDEKSRTMRINLLEKI</sequence>